<sequence>MLSKLSLTSFADEVNARYSFTQHEHAVESRFETLETKFAASPDNVSPSEESVDFTGNNAGFEAQMDDAKNYSKASTDCAEEIFSAVKNSNGSRYSSFYAKYKDVVDKIIKKGYKETAGKLVTEFFDMIGVDFPFLDKFIDPIINEPIVAYIQAKTEKIFKYAATDQGEKADAEMKNVAPEFTEQFSQTINNSSKFSELESAVSADLSRSARLSEITKAQLRTEVARADAHLKIICTESRWEGLRRQFSQLLKDGEDFGSFTNEQLNHFNDNLKAWEDFKNNHKVEWYLSRENNIEDLFYTYSRDKATMKACWGVILQQLDFDKAGYYFSIISPEKGVIAKPYNLLRYYYGSTGKISQMNTLYDDATDNAVGIVCPPH</sequence>
<accession>A0A497YJ46</accession>
<comment type="caution">
    <text evidence="1">The sequence shown here is derived from an EMBL/GenBank/DDBJ whole genome shotgun (WGS) entry which is preliminary data.</text>
</comment>
<dbReference type="RefSeq" id="WP_121282840.1">
    <property type="nucleotide sequence ID" value="NZ_RCCK01000010.1"/>
</dbReference>
<dbReference type="EMBL" id="SOPX01000002">
    <property type="protein sequence ID" value="TFB31510.1"/>
    <property type="molecule type" value="Genomic_DNA"/>
</dbReference>
<evidence type="ECO:0000313" key="2">
    <source>
        <dbReference type="EMBL" id="TFB31510.1"/>
    </source>
</evidence>
<gene>
    <name evidence="1" type="ORF">BCL90_0981</name>
    <name evidence="2" type="ORF">E3V97_13030</name>
</gene>
<dbReference type="OrthoDB" id="9955381at2"/>
<dbReference type="EMBL" id="RCCK01000010">
    <property type="protein sequence ID" value="RLJ80230.1"/>
    <property type="molecule type" value="Genomic_DNA"/>
</dbReference>
<organism evidence="1 3">
    <name type="scientific">Pedobacter alluvionis</name>
    <dbReference type="NCBI Taxonomy" id="475253"/>
    <lineage>
        <taxon>Bacteria</taxon>
        <taxon>Pseudomonadati</taxon>
        <taxon>Bacteroidota</taxon>
        <taxon>Sphingobacteriia</taxon>
        <taxon>Sphingobacteriales</taxon>
        <taxon>Sphingobacteriaceae</taxon>
        <taxon>Pedobacter</taxon>
    </lineage>
</organism>
<evidence type="ECO:0000313" key="3">
    <source>
        <dbReference type="Proteomes" id="UP000273898"/>
    </source>
</evidence>
<dbReference type="Proteomes" id="UP000273898">
    <property type="component" value="Unassembled WGS sequence"/>
</dbReference>
<name>A0A497YJ46_9SPHI</name>
<reference evidence="1 3" key="1">
    <citation type="submission" date="2018-10" db="EMBL/GenBank/DDBJ databases">
        <title>Genomic Encyclopedia of Archaeal and Bacterial Type Strains, Phase II (KMG-II): from individual species to whole genera.</title>
        <authorList>
            <person name="Goeker M."/>
        </authorList>
    </citation>
    <scope>NUCLEOTIDE SEQUENCE [LARGE SCALE GENOMIC DNA]</scope>
    <source>
        <strain evidence="1 3">DSM 19624</strain>
    </source>
</reference>
<evidence type="ECO:0000313" key="1">
    <source>
        <dbReference type="EMBL" id="RLJ80230.1"/>
    </source>
</evidence>
<dbReference type="Proteomes" id="UP000297429">
    <property type="component" value="Unassembled WGS sequence"/>
</dbReference>
<proteinExistence type="predicted"/>
<evidence type="ECO:0000313" key="4">
    <source>
        <dbReference type="Proteomes" id="UP000297429"/>
    </source>
</evidence>
<reference evidence="2 4" key="2">
    <citation type="submission" date="2019-03" db="EMBL/GenBank/DDBJ databases">
        <authorList>
            <person name="He R.-H."/>
        </authorList>
    </citation>
    <scope>NUCLEOTIDE SEQUENCE [LARGE SCALE GENOMIC DNA]</scope>
    <source>
        <strain evidence="2 4">DSM 19624</strain>
    </source>
</reference>
<dbReference type="AlphaFoldDB" id="A0A497YJ46"/>
<keyword evidence="4" id="KW-1185">Reference proteome</keyword>
<protein>
    <submittedName>
        <fullName evidence="1">Uncharacterized protein</fullName>
    </submittedName>
</protein>